<evidence type="ECO:0000313" key="2">
    <source>
        <dbReference type="Proteomes" id="UP000664915"/>
    </source>
</evidence>
<protein>
    <submittedName>
        <fullName evidence="1">Uncharacterized protein</fullName>
    </submittedName>
</protein>
<dbReference type="GeneID" id="77946269"/>
<sequence>MTEEQILELAEKLKFCLRDEDDWRNWKVSPSLILEFAQEIRKQTIDEILTTLEEVPNPEANRTAINRIKGI</sequence>
<dbReference type="KEGG" id="vg:77946269"/>
<dbReference type="EMBL" id="MW015081">
    <property type="protein sequence ID" value="QPX48064.1"/>
    <property type="molecule type" value="Genomic_DNA"/>
</dbReference>
<keyword evidence="2" id="KW-1185">Reference proteome</keyword>
<evidence type="ECO:0000313" key="1">
    <source>
        <dbReference type="EMBL" id="QPX48064.1"/>
    </source>
</evidence>
<reference evidence="1" key="1">
    <citation type="submission" date="2020-09" db="EMBL/GenBank/DDBJ databases">
        <authorList>
            <person name="Zhang D."/>
            <person name="Hatherill J.R."/>
            <person name="Ramirez J.F."/>
            <person name="Edinger B."/>
            <person name="Balarin R."/>
            <person name="Sullivan A."/>
            <person name="Humpal K.M."/>
            <person name="Guseva A."/>
            <person name="Butela K.A."/>
            <person name="Garlena R.A."/>
            <person name="Russell D.A."/>
            <person name="Pope W.H."/>
            <person name="Jacobs-Sera D."/>
            <person name="Hatfull G.F."/>
        </authorList>
    </citation>
    <scope>NUCLEOTIDE SEQUENCE</scope>
</reference>
<proteinExistence type="predicted"/>
<name>A0A879R1I9_9CAUD</name>
<dbReference type="RefSeq" id="YP_010670074.1">
    <property type="nucleotide sequence ID" value="NC_070963.1"/>
</dbReference>
<accession>A0A879R1I9</accession>
<organism evidence="1 2">
    <name type="scientific">Synechococcus phage S-SRM01</name>
    <dbReference type="NCBI Taxonomy" id="2781608"/>
    <lineage>
        <taxon>Viruses</taxon>
        <taxon>Duplodnaviria</taxon>
        <taxon>Heunggongvirae</taxon>
        <taxon>Uroviricota</taxon>
        <taxon>Caudoviricetes</taxon>
        <taxon>Pantevenvirales</taxon>
        <taxon>Kyanoviridae</taxon>
        <taxon>Serangoonvirus</taxon>
        <taxon>Serangoonvirus essarone</taxon>
    </lineage>
</organism>
<dbReference type="Proteomes" id="UP000664915">
    <property type="component" value="Segment"/>
</dbReference>